<evidence type="ECO:0008006" key="6">
    <source>
        <dbReference type="Google" id="ProtNLM"/>
    </source>
</evidence>
<keyword evidence="2" id="KW-0812">Transmembrane</keyword>
<feature type="compositionally biased region" description="Low complexity" evidence="1">
    <location>
        <begin position="115"/>
        <end position="140"/>
    </location>
</feature>
<keyword evidence="4" id="KW-1185">Reference proteome</keyword>
<gene>
    <name evidence="3 5" type="ORF">P152DRAFT_459178</name>
</gene>
<reference evidence="5" key="2">
    <citation type="submission" date="2020-04" db="EMBL/GenBank/DDBJ databases">
        <authorList>
            <consortium name="NCBI Genome Project"/>
        </authorList>
    </citation>
    <scope>NUCLEOTIDE SEQUENCE</scope>
    <source>
        <strain evidence="5">CBS 781.70</strain>
    </source>
</reference>
<proteinExistence type="predicted"/>
<feature type="region of interest" description="Disordered" evidence="1">
    <location>
        <begin position="108"/>
        <end position="162"/>
    </location>
</feature>
<accession>A0A6G1G1A8</accession>
<sequence>MGSFINPPPTGPTSEFSQNPIYPVGTSQTVKWSTSWEYISLVLYQDSNSSFQYLPGSENITASQIRWTTSVDGLFDPLQGNVFFFAVFKSGSGRDYFGSHYFNITNDRVNPQGEPITSPTSTSSAASIPPTSSTFSTATTGGRETVTLAPTPAPSADSSSDTKVGVGVGLGVGILVVVAVGLVVWYFLRRHNQGNTCNNVSNPQAASWKCGDFAEDSNHPNPLQRQLFLSVPPQELST</sequence>
<keyword evidence="2" id="KW-1133">Transmembrane helix</keyword>
<reference evidence="5" key="3">
    <citation type="submission" date="2025-04" db="UniProtKB">
        <authorList>
            <consortium name="RefSeq"/>
        </authorList>
    </citation>
    <scope>IDENTIFICATION</scope>
    <source>
        <strain evidence="5">CBS 781.70</strain>
    </source>
</reference>
<dbReference type="Proteomes" id="UP000504638">
    <property type="component" value="Unplaced"/>
</dbReference>
<feature type="transmembrane region" description="Helical" evidence="2">
    <location>
        <begin position="164"/>
        <end position="188"/>
    </location>
</feature>
<evidence type="ECO:0000313" key="3">
    <source>
        <dbReference type="EMBL" id="KAF1811716.1"/>
    </source>
</evidence>
<dbReference type="OrthoDB" id="5390143at2759"/>
<feature type="compositionally biased region" description="Pro residues" evidence="1">
    <location>
        <begin position="1"/>
        <end position="11"/>
    </location>
</feature>
<dbReference type="AlphaFoldDB" id="A0A6G1G1A8"/>
<evidence type="ECO:0000256" key="2">
    <source>
        <dbReference type="SAM" id="Phobius"/>
    </source>
</evidence>
<dbReference type="EMBL" id="ML975160">
    <property type="protein sequence ID" value="KAF1811716.1"/>
    <property type="molecule type" value="Genomic_DNA"/>
</dbReference>
<organism evidence="3">
    <name type="scientific">Eremomyces bilateralis CBS 781.70</name>
    <dbReference type="NCBI Taxonomy" id="1392243"/>
    <lineage>
        <taxon>Eukaryota</taxon>
        <taxon>Fungi</taxon>
        <taxon>Dikarya</taxon>
        <taxon>Ascomycota</taxon>
        <taxon>Pezizomycotina</taxon>
        <taxon>Dothideomycetes</taxon>
        <taxon>Dothideomycetes incertae sedis</taxon>
        <taxon>Eremomycetales</taxon>
        <taxon>Eremomycetaceae</taxon>
        <taxon>Eremomyces</taxon>
    </lineage>
</organism>
<keyword evidence="2" id="KW-0472">Membrane</keyword>
<reference evidence="3 5" key="1">
    <citation type="submission" date="2020-01" db="EMBL/GenBank/DDBJ databases">
        <authorList>
            <consortium name="DOE Joint Genome Institute"/>
            <person name="Haridas S."/>
            <person name="Albert R."/>
            <person name="Binder M."/>
            <person name="Bloem J."/>
            <person name="Labutti K."/>
            <person name="Salamov A."/>
            <person name="Andreopoulos B."/>
            <person name="Baker S.E."/>
            <person name="Barry K."/>
            <person name="Bills G."/>
            <person name="Bluhm B.H."/>
            <person name="Cannon C."/>
            <person name="Castanera R."/>
            <person name="Culley D.E."/>
            <person name="Daum C."/>
            <person name="Ezra D."/>
            <person name="Gonzalez J.B."/>
            <person name="Henrissat B."/>
            <person name="Kuo A."/>
            <person name="Liang C."/>
            <person name="Lipzen A."/>
            <person name="Lutzoni F."/>
            <person name="Magnuson J."/>
            <person name="Mondo S."/>
            <person name="Nolan M."/>
            <person name="Ohm R."/>
            <person name="Pangilinan J."/>
            <person name="Park H.-J."/>
            <person name="Ramirez L."/>
            <person name="Alfaro M."/>
            <person name="Sun H."/>
            <person name="Tritt A."/>
            <person name="Yoshinaga Y."/>
            <person name="Zwiers L.-H."/>
            <person name="Turgeon B.G."/>
            <person name="Goodwin S.B."/>
            <person name="Spatafora J.W."/>
            <person name="Crous P.W."/>
            <person name="Grigoriev I.V."/>
        </authorList>
    </citation>
    <scope>NUCLEOTIDE SEQUENCE</scope>
    <source>
        <strain evidence="3 5">CBS 781.70</strain>
    </source>
</reference>
<dbReference type="GeneID" id="54420194"/>
<protein>
    <recommendedName>
        <fullName evidence="6">Mid2 domain-containing protein</fullName>
    </recommendedName>
</protein>
<evidence type="ECO:0000313" key="5">
    <source>
        <dbReference type="RefSeq" id="XP_033533347.1"/>
    </source>
</evidence>
<name>A0A6G1G1A8_9PEZI</name>
<evidence type="ECO:0000256" key="1">
    <source>
        <dbReference type="SAM" id="MobiDB-lite"/>
    </source>
</evidence>
<dbReference type="RefSeq" id="XP_033533347.1">
    <property type="nucleotide sequence ID" value="XM_033679624.1"/>
</dbReference>
<feature type="region of interest" description="Disordered" evidence="1">
    <location>
        <begin position="1"/>
        <end position="20"/>
    </location>
</feature>
<evidence type="ECO:0000313" key="4">
    <source>
        <dbReference type="Proteomes" id="UP000504638"/>
    </source>
</evidence>